<feature type="domain" description="C3H1-type" evidence="6">
    <location>
        <begin position="31"/>
        <end position="58"/>
    </location>
</feature>
<dbReference type="InterPro" id="IPR036855">
    <property type="entry name" value="Znf_CCCH_sf"/>
</dbReference>
<evidence type="ECO:0000256" key="2">
    <source>
        <dbReference type="ARBA" id="ARBA00022771"/>
    </source>
</evidence>
<dbReference type="PROSITE" id="PS50103">
    <property type="entry name" value="ZF_C3H1"/>
    <property type="match status" value="2"/>
</dbReference>
<sequence>MSSSSVCLYYISGSCRFGNNCWNLHDYTSIMSSSSVCLYYIRGSCRFGNNCWNLHDLGIVRTYSPYNMVETYTSAEEINFVVGARRETTLMTASPNRSNYRPRQRNHVLLASANKSLETHETASSASQDKWCLKNINTGEARTGSPDSVLVETVKKLNEADNLVVSLRKQLRVKNEEDNFSWVEHQMKQCLESDLQCNICYEMFIKPTVLNCSHTFCHECIQSWTRRVNHCPTCQAYVKNKSYCITLDTYLDKIADCLPDEIKTRRETLKVKRNL</sequence>
<feature type="domain" description="RING-type" evidence="5">
    <location>
        <begin position="197"/>
        <end position="235"/>
    </location>
</feature>
<evidence type="ECO:0000256" key="1">
    <source>
        <dbReference type="ARBA" id="ARBA00022723"/>
    </source>
</evidence>
<keyword evidence="1 4" id="KW-0479">Metal-binding</keyword>
<evidence type="ECO:0000256" key="4">
    <source>
        <dbReference type="PROSITE-ProRule" id="PRU00723"/>
    </source>
</evidence>
<evidence type="ECO:0000313" key="7">
    <source>
        <dbReference type="EnsemblMetazoa" id="XP_008179059.1"/>
    </source>
</evidence>
<dbReference type="InterPro" id="IPR013083">
    <property type="entry name" value="Znf_RING/FYVE/PHD"/>
</dbReference>
<dbReference type="EnsemblMetazoa" id="XM_008180837.1">
    <property type="protein sequence ID" value="XP_008179059.1"/>
    <property type="gene ID" value="LOC103308096"/>
</dbReference>
<dbReference type="Gene3D" id="3.30.40.10">
    <property type="entry name" value="Zinc/RING finger domain, C3HC4 (zinc finger)"/>
    <property type="match status" value="1"/>
</dbReference>
<proteinExistence type="predicted"/>
<reference evidence="7" key="2">
    <citation type="submission" date="2022-06" db="UniProtKB">
        <authorList>
            <consortium name="EnsemblMetazoa"/>
        </authorList>
    </citation>
    <scope>IDENTIFICATION</scope>
</reference>
<dbReference type="InterPro" id="IPR001841">
    <property type="entry name" value="Znf_RING"/>
</dbReference>
<feature type="zinc finger region" description="C3H1-type" evidence="4">
    <location>
        <begin position="31"/>
        <end position="58"/>
    </location>
</feature>
<dbReference type="SMART" id="SM00356">
    <property type="entry name" value="ZnF_C3H1"/>
    <property type="match status" value="2"/>
</dbReference>
<feature type="domain" description="C3H1-type" evidence="6">
    <location>
        <begin position="1"/>
        <end position="28"/>
    </location>
</feature>
<dbReference type="KEGG" id="api:103308096"/>
<dbReference type="PANTHER" id="PTHR23327">
    <property type="entry name" value="RING FINGER PROTEIN 127"/>
    <property type="match status" value="1"/>
</dbReference>
<keyword evidence="8" id="KW-1185">Reference proteome</keyword>
<dbReference type="OrthoDB" id="5330228at2759"/>
<evidence type="ECO:0000259" key="6">
    <source>
        <dbReference type="PROSITE" id="PS50103"/>
    </source>
</evidence>
<name>A0A8R1WYB0_ACYPI</name>
<evidence type="ECO:0000259" key="5">
    <source>
        <dbReference type="PROSITE" id="PS50089"/>
    </source>
</evidence>
<keyword evidence="3 4" id="KW-0862">Zinc</keyword>
<dbReference type="RefSeq" id="XP_008179059.1">
    <property type="nucleotide sequence ID" value="XM_008180837.1"/>
</dbReference>
<dbReference type="GO" id="GO:0008270">
    <property type="term" value="F:zinc ion binding"/>
    <property type="evidence" value="ECO:0007669"/>
    <property type="project" value="UniProtKB-KW"/>
</dbReference>
<dbReference type="SUPFAM" id="SSF90229">
    <property type="entry name" value="CCCH zinc finger"/>
    <property type="match status" value="1"/>
</dbReference>
<keyword evidence="2 4" id="KW-0863">Zinc-finger</keyword>
<accession>A0A8R1WYB0</accession>
<dbReference type="Gene3D" id="3.30.1370.210">
    <property type="match status" value="1"/>
</dbReference>
<dbReference type="SMART" id="SM00184">
    <property type="entry name" value="RING"/>
    <property type="match status" value="1"/>
</dbReference>
<dbReference type="Proteomes" id="UP000007819">
    <property type="component" value="Chromosome A2"/>
</dbReference>
<evidence type="ECO:0000313" key="8">
    <source>
        <dbReference type="Proteomes" id="UP000007819"/>
    </source>
</evidence>
<dbReference type="GeneID" id="103308096"/>
<dbReference type="PROSITE" id="PS00518">
    <property type="entry name" value="ZF_RING_1"/>
    <property type="match status" value="1"/>
</dbReference>
<protein>
    <submittedName>
        <fullName evidence="7">Uncharacterized protein</fullName>
    </submittedName>
</protein>
<dbReference type="InterPro" id="IPR000571">
    <property type="entry name" value="Znf_CCCH"/>
</dbReference>
<reference evidence="8" key="1">
    <citation type="submission" date="2010-06" db="EMBL/GenBank/DDBJ databases">
        <authorList>
            <person name="Jiang H."/>
            <person name="Abraham K."/>
            <person name="Ali S."/>
            <person name="Alsbrooks S.L."/>
            <person name="Anim B.N."/>
            <person name="Anosike U.S."/>
            <person name="Attaway T."/>
            <person name="Bandaranaike D.P."/>
            <person name="Battles P.K."/>
            <person name="Bell S.N."/>
            <person name="Bell A.V."/>
            <person name="Beltran B."/>
            <person name="Bickham C."/>
            <person name="Bustamante Y."/>
            <person name="Caleb T."/>
            <person name="Canada A."/>
            <person name="Cardenas V."/>
            <person name="Carter K."/>
            <person name="Chacko J."/>
            <person name="Chandrabose M.N."/>
            <person name="Chavez D."/>
            <person name="Chavez A."/>
            <person name="Chen L."/>
            <person name="Chu H.-S."/>
            <person name="Claassen K.J."/>
            <person name="Cockrell R."/>
            <person name="Collins M."/>
            <person name="Cooper J.A."/>
            <person name="Cree A."/>
            <person name="Curry S.M."/>
            <person name="Da Y."/>
            <person name="Dao M.D."/>
            <person name="Das B."/>
            <person name="Davila M.-L."/>
            <person name="Davy-Carroll L."/>
            <person name="Denson S."/>
            <person name="Dinh H."/>
            <person name="Ebong V.E."/>
            <person name="Edwards J.R."/>
            <person name="Egan A."/>
            <person name="El-Daye J."/>
            <person name="Escobedo L."/>
            <person name="Fernandez S."/>
            <person name="Fernando P.R."/>
            <person name="Flagg N."/>
            <person name="Forbes L.D."/>
            <person name="Fowler R.G."/>
            <person name="Fu Q."/>
            <person name="Gabisi R.A."/>
            <person name="Ganer J."/>
            <person name="Garbino Pronczuk A."/>
            <person name="Garcia R.M."/>
            <person name="Garner T."/>
            <person name="Garrett T.E."/>
            <person name="Gonzalez D.A."/>
            <person name="Hamid H."/>
            <person name="Hawkins E.S."/>
            <person name="Hirani K."/>
            <person name="Hogues M.E."/>
            <person name="Hollins B."/>
            <person name="Hsiao C.-H."/>
            <person name="Jabil R."/>
            <person name="James M.L."/>
            <person name="Jhangiani S.N."/>
            <person name="Johnson B."/>
            <person name="Johnson Q."/>
            <person name="Joshi V."/>
            <person name="Kalu J.B."/>
            <person name="Kam C."/>
            <person name="Kashfia A."/>
            <person name="Keebler J."/>
            <person name="Kisamo H."/>
            <person name="Kovar C.L."/>
            <person name="Lago L.A."/>
            <person name="Lai C.-Y."/>
            <person name="Laidlaw J."/>
            <person name="Lara F."/>
            <person name="Le T.-K."/>
            <person name="Lee S.L."/>
            <person name="Legall F.H."/>
            <person name="Lemon S.J."/>
            <person name="Lewis L.R."/>
            <person name="Li B."/>
            <person name="Liu Y."/>
            <person name="Liu Y.-S."/>
            <person name="Lopez J."/>
            <person name="Lozado R.J."/>
            <person name="Lu J."/>
            <person name="Madu R.C."/>
            <person name="Maheshwari M."/>
            <person name="Maheshwari R."/>
            <person name="Malloy K."/>
            <person name="Martinez E."/>
            <person name="Mathew T."/>
            <person name="Mercado I.C."/>
            <person name="Mercado C."/>
            <person name="Meyer B."/>
            <person name="Montgomery K."/>
            <person name="Morgan M.B."/>
            <person name="Munidasa M."/>
            <person name="Nazareth L.V."/>
            <person name="Nelson J."/>
            <person name="Ng B.M."/>
            <person name="Nguyen N.B."/>
            <person name="Nguyen P.Q."/>
            <person name="Nguyen T."/>
            <person name="Obregon M."/>
            <person name="Okwuonu G.O."/>
            <person name="Onwere C.G."/>
            <person name="Orozco G."/>
            <person name="Parra A."/>
            <person name="Patel S."/>
            <person name="Patil S."/>
            <person name="Perez A."/>
            <person name="Perez Y."/>
            <person name="Pham C."/>
            <person name="Primus E.L."/>
            <person name="Pu L.-L."/>
            <person name="Puazo M."/>
            <person name="Qin X."/>
            <person name="Quiroz J.B."/>
            <person name="Reese J."/>
            <person name="Richards S."/>
            <person name="Rives C.M."/>
            <person name="Robberts R."/>
            <person name="Ruiz S.J."/>
            <person name="Ruiz M.J."/>
            <person name="Santibanez J."/>
            <person name="Schneider B.W."/>
            <person name="Sisson I."/>
            <person name="Smith M."/>
            <person name="Sodergren E."/>
            <person name="Song X.-Z."/>
            <person name="Song B.B."/>
            <person name="Summersgill H."/>
            <person name="Thelus R."/>
            <person name="Thornton R.D."/>
            <person name="Trejos Z.Y."/>
            <person name="Usmani K."/>
            <person name="Vattathil S."/>
            <person name="Villasana D."/>
            <person name="Walker D.L."/>
            <person name="Wang S."/>
            <person name="Wang K."/>
            <person name="White C.S."/>
            <person name="Williams A.C."/>
            <person name="Williamson J."/>
            <person name="Wilson K."/>
            <person name="Woghiren I.O."/>
            <person name="Woodworth J.R."/>
            <person name="Worley K.C."/>
            <person name="Wright R.A."/>
            <person name="Wu W."/>
            <person name="Young L."/>
            <person name="Zhang L."/>
            <person name="Zhang J."/>
            <person name="Zhu Y."/>
            <person name="Muzny D.M."/>
            <person name="Weinstock G."/>
            <person name="Gibbs R.A."/>
        </authorList>
    </citation>
    <scope>NUCLEOTIDE SEQUENCE [LARGE SCALE GENOMIC DNA]</scope>
    <source>
        <strain evidence="8">LSR1</strain>
    </source>
</reference>
<dbReference type="AlphaFoldDB" id="A0A8R1WYB0"/>
<dbReference type="InterPro" id="IPR017907">
    <property type="entry name" value="Znf_RING_CS"/>
</dbReference>
<feature type="zinc finger region" description="C3H1-type" evidence="4">
    <location>
        <begin position="1"/>
        <end position="28"/>
    </location>
</feature>
<evidence type="ECO:0000256" key="3">
    <source>
        <dbReference type="ARBA" id="ARBA00022833"/>
    </source>
</evidence>
<dbReference type="PROSITE" id="PS50089">
    <property type="entry name" value="ZF_RING_2"/>
    <property type="match status" value="1"/>
</dbReference>
<dbReference type="SUPFAM" id="SSF57850">
    <property type="entry name" value="RING/U-box"/>
    <property type="match status" value="1"/>
</dbReference>
<organism evidence="7 8">
    <name type="scientific">Acyrthosiphon pisum</name>
    <name type="common">Pea aphid</name>
    <dbReference type="NCBI Taxonomy" id="7029"/>
    <lineage>
        <taxon>Eukaryota</taxon>
        <taxon>Metazoa</taxon>
        <taxon>Ecdysozoa</taxon>
        <taxon>Arthropoda</taxon>
        <taxon>Hexapoda</taxon>
        <taxon>Insecta</taxon>
        <taxon>Pterygota</taxon>
        <taxon>Neoptera</taxon>
        <taxon>Paraneoptera</taxon>
        <taxon>Hemiptera</taxon>
        <taxon>Sternorrhyncha</taxon>
        <taxon>Aphidomorpha</taxon>
        <taxon>Aphidoidea</taxon>
        <taxon>Aphididae</taxon>
        <taxon>Macrosiphini</taxon>
        <taxon>Acyrthosiphon</taxon>
    </lineage>
</organism>
<dbReference type="Pfam" id="PF13923">
    <property type="entry name" value="zf-C3HC4_2"/>
    <property type="match status" value="1"/>
</dbReference>